<dbReference type="GeneID" id="69009700"/>
<evidence type="ECO:0000256" key="6">
    <source>
        <dbReference type="ARBA" id="ARBA00022801"/>
    </source>
</evidence>
<feature type="region of interest" description="Disordered" evidence="13">
    <location>
        <begin position="1"/>
        <end position="34"/>
    </location>
</feature>
<comment type="subcellular location">
    <subcellularLocation>
        <location evidence="1">Cytoplasm</location>
    </subcellularLocation>
</comment>
<gene>
    <name evidence="15" type="ORF">GCG54_00002538</name>
</gene>
<dbReference type="EMBL" id="WVTB01000013">
    <property type="protein sequence ID" value="KAF3810087.1"/>
    <property type="molecule type" value="Genomic_DNA"/>
</dbReference>
<evidence type="ECO:0000256" key="1">
    <source>
        <dbReference type="ARBA" id="ARBA00004496"/>
    </source>
</evidence>
<evidence type="ECO:0000313" key="15">
    <source>
        <dbReference type="EMBL" id="KAF3810087.1"/>
    </source>
</evidence>
<dbReference type="GO" id="GO:0005525">
    <property type="term" value="F:GTP binding"/>
    <property type="evidence" value="ECO:0007669"/>
    <property type="project" value="UniProtKB-KW"/>
</dbReference>
<dbReference type="InterPro" id="IPR004161">
    <property type="entry name" value="EFTu-like_2"/>
</dbReference>
<dbReference type="GO" id="GO:1990533">
    <property type="term" value="C:Dom34-Hbs1 complex"/>
    <property type="evidence" value="ECO:0007669"/>
    <property type="project" value="UniProtKB-ARBA"/>
</dbReference>
<keyword evidence="16" id="KW-1185">Reference proteome</keyword>
<comment type="similarity">
    <text evidence="2">Belongs to the TRAFAC class translation factor GTPase superfamily. Classic translation factor GTPase family. EF-Tu/EF-1A subfamily.</text>
</comment>
<keyword evidence="4" id="KW-0547">Nucleotide-binding</keyword>
<dbReference type="Pfam" id="PF08938">
    <property type="entry name" value="HBS1_N"/>
    <property type="match status" value="1"/>
</dbReference>
<evidence type="ECO:0000256" key="7">
    <source>
        <dbReference type="ARBA" id="ARBA00022845"/>
    </source>
</evidence>
<evidence type="ECO:0000256" key="13">
    <source>
        <dbReference type="SAM" id="MobiDB-lite"/>
    </source>
</evidence>
<keyword evidence="6" id="KW-0378">Hydrolase</keyword>
<keyword evidence="8" id="KW-0648">Protein biosynthesis</keyword>
<dbReference type="FunFam" id="2.40.30.10:FF:000020">
    <property type="entry name" value="Translation elongation factor EF-1"/>
    <property type="match status" value="1"/>
</dbReference>
<dbReference type="Pfam" id="PF03143">
    <property type="entry name" value="GTP_EFTU_D3"/>
    <property type="match status" value="1"/>
</dbReference>
<dbReference type="CDD" id="cd01883">
    <property type="entry name" value="EF1_alpha"/>
    <property type="match status" value="1"/>
</dbReference>
<dbReference type="InterPro" id="IPR004160">
    <property type="entry name" value="Transl_elong_EFTu/EF1A_C"/>
</dbReference>
<dbReference type="Gene3D" id="3.40.50.300">
    <property type="entry name" value="P-loop containing nucleotide triphosphate hydrolases"/>
    <property type="match status" value="1"/>
</dbReference>
<dbReference type="SUPFAM" id="SSF50465">
    <property type="entry name" value="EF-Tu/eEF-1alpha/eIF2-gamma C-terminal domain"/>
    <property type="match status" value="1"/>
</dbReference>
<dbReference type="FunFam" id="2.40.30.10:FF:000070">
    <property type="entry name" value="Translation elongation factor EF-1 subunit"/>
    <property type="match status" value="1"/>
</dbReference>
<keyword evidence="7" id="KW-0810">Translation regulation</keyword>
<dbReference type="CDD" id="cd16267">
    <property type="entry name" value="HBS1-like_II"/>
    <property type="match status" value="1"/>
</dbReference>
<evidence type="ECO:0000256" key="10">
    <source>
        <dbReference type="ARBA" id="ARBA00049117"/>
    </source>
</evidence>
<dbReference type="PANTHER" id="PTHR23115">
    <property type="entry name" value="TRANSLATION FACTOR"/>
    <property type="match status" value="1"/>
</dbReference>
<dbReference type="GO" id="GO:0003746">
    <property type="term" value="F:translation elongation factor activity"/>
    <property type="evidence" value="ECO:0007669"/>
    <property type="project" value="UniProtKB-KW"/>
</dbReference>
<dbReference type="InterPro" id="IPR000795">
    <property type="entry name" value="T_Tr_GTP-bd_dom"/>
</dbReference>
<dbReference type="InterPro" id="IPR015033">
    <property type="entry name" value="HBS1-like_N"/>
</dbReference>
<feature type="region of interest" description="Disordered" evidence="13">
    <location>
        <begin position="188"/>
        <end position="281"/>
    </location>
</feature>
<keyword evidence="3" id="KW-0963">Cytoplasm</keyword>
<dbReference type="PROSITE" id="PS51722">
    <property type="entry name" value="G_TR_2"/>
    <property type="match status" value="1"/>
</dbReference>
<dbReference type="GO" id="GO:0005829">
    <property type="term" value="C:cytosol"/>
    <property type="evidence" value="ECO:0007669"/>
    <property type="project" value="GOC"/>
</dbReference>
<evidence type="ECO:0000256" key="4">
    <source>
        <dbReference type="ARBA" id="ARBA00022741"/>
    </source>
</evidence>
<dbReference type="PRINTS" id="PR00315">
    <property type="entry name" value="ELONGATNFCT"/>
</dbReference>
<dbReference type="Pfam" id="PF00009">
    <property type="entry name" value="GTP_EFTU"/>
    <property type="match status" value="1"/>
</dbReference>
<proteinExistence type="inferred from homology"/>
<reference evidence="15" key="1">
    <citation type="journal article" date="2020" name="Phytopathology">
        <title>Genome sequence and comparative analysis of Colletotrichum gloeosporioides isolated from Liriodendron leaves.</title>
        <authorList>
            <person name="Fu F.F."/>
            <person name="Hao Z."/>
            <person name="Wang P."/>
            <person name="Lu Y."/>
            <person name="Xue L.J."/>
            <person name="Wei G."/>
            <person name="Tian Y."/>
            <person name="Baishi H."/>
            <person name="Xu H."/>
            <person name="Shi J."/>
            <person name="Cheng T."/>
            <person name="Wang G."/>
            <person name="Yi Y."/>
            <person name="Chen J."/>
        </authorList>
    </citation>
    <scope>NUCLEOTIDE SEQUENCE</scope>
    <source>
        <strain evidence="15">Lc1</strain>
    </source>
</reference>
<comment type="caution">
    <text evidence="15">The sequence shown here is derived from an EMBL/GenBank/DDBJ whole genome shotgun (WGS) entry which is preliminary data.</text>
</comment>
<dbReference type="GO" id="GO:0003924">
    <property type="term" value="F:GTPase activity"/>
    <property type="evidence" value="ECO:0007669"/>
    <property type="project" value="InterPro"/>
</dbReference>
<dbReference type="RefSeq" id="XP_045269246.1">
    <property type="nucleotide sequence ID" value="XM_045402628.1"/>
</dbReference>
<protein>
    <recommendedName>
        <fullName evidence="12">Elongation factor 1 alpha-like protein</fullName>
    </recommendedName>
</protein>
<dbReference type="InterPro" id="IPR027417">
    <property type="entry name" value="P-loop_NTPase"/>
</dbReference>
<sequence length="805" mass="87466">MSRHQAVRNLDYEEVLDEYDADDYEDENEGEQLSAEDRQAMAEGTQFVRSSLGPDADKVTTQQIQDALWHYFYDIEKSVSYLKKKFIDPPPKQEPKKTKDDIECSADGMGLWSWDDEVLDDAVSGSRAGYPVPRIASLTAASYFHGISWMGIPQSRQAILTPPQPLPGGLLGGGEGPKLSKLQALAAARKKKTDVKKDDDKVDRAEKRMSSLAITEPSSKESGSGLLAKRQKLSGESTPQPSATSQLQTSSSDAPSGMDVDLAQETPAGNDELTQDDCFVVPSTRPSAFAQTLFGPGQDSADASQTYSMPYTASSSFVPSAFTQPSPDDIVLAAQAKAGNKFDAAAAKSATKKVAAKSKANEAPAGEMKQLQLDESAAPKNKKLDVLKEFEKSDNKRSASFVVVGHVDAGKSTLMGRLLLELKFVEQHLIDRYRRQGEKIGKASFALAWVMDQREEERERGVTIDIATNQFETDKTRFTILDAPGHRDFVPNMIAGASQADFAILVIDANTGAFEKGLKGQTREHALLLRSLGVQRVIVAVNKLDMVGWSKDRFDEISEQVTGFMKGNGFQLKNVTFVPISGLNGDNLVTRPEDEALSWYTGPTLIEALEDSEPMTRALQKPFRMSISEIFRSQQSQLTVAGRIESGTVQNGESLIVQPSGEPASIRSIEVDSEPQEWAVAGQSVNIGLYGIDPIHVRVGDIISTKAAPIDTSDTLTMKVLAFDHLMPQPVDVHRGRLHAAGRIEAIPAVLDKVTGATVKKNPKIVQPAKVARVVVRLESKVPLEAGQRVVLRSGGETIAAGLLE</sequence>
<evidence type="ECO:0000256" key="5">
    <source>
        <dbReference type="ARBA" id="ARBA00022768"/>
    </source>
</evidence>
<evidence type="ECO:0000256" key="11">
    <source>
        <dbReference type="ARBA" id="ARBA00063537"/>
    </source>
</evidence>
<reference evidence="15" key="2">
    <citation type="submission" date="2020-03" db="EMBL/GenBank/DDBJ databases">
        <authorList>
            <person name="Fu F.-F."/>
            <person name="Chen J."/>
        </authorList>
    </citation>
    <scope>NUCLEOTIDE SEQUENCE</scope>
    <source>
        <strain evidence="15">Lc1</strain>
    </source>
</reference>
<evidence type="ECO:0000256" key="3">
    <source>
        <dbReference type="ARBA" id="ARBA00022490"/>
    </source>
</evidence>
<dbReference type="Proteomes" id="UP000613401">
    <property type="component" value="Unassembled WGS sequence"/>
</dbReference>
<dbReference type="FunFam" id="3.40.50.300:FF:000204">
    <property type="entry name" value="Translation elongation factor Tu"/>
    <property type="match status" value="1"/>
</dbReference>
<evidence type="ECO:0000256" key="2">
    <source>
        <dbReference type="ARBA" id="ARBA00007249"/>
    </source>
</evidence>
<comment type="catalytic activity">
    <reaction evidence="10">
        <text>GTP + H2O = GDP + phosphate + H(+)</text>
        <dbReference type="Rhea" id="RHEA:19669"/>
        <dbReference type="ChEBI" id="CHEBI:15377"/>
        <dbReference type="ChEBI" id="CHEBI:15378"/>
        <dbReference type="ChEBI" id="CHEBI:37565"/>
        <dbReference type="ChEBI" id="CHEBI:43474"/>
        <dbReference type="ChEBI" id="CHEBI:58189"/>
    </reaction>
    <physiologicalReaction direction="left-to-right" evidence="10">
        <dbReference type="Rhea" id="RHEA:19670"/>
    </physiologicalReaction>
</comment>
<dbReference type="InterPro" id="IPR050100">
    <property type="entry name" value="TRAFAC_GTPase_members"/>
</dbReference>
<feature type="domain" description="Tr-type G" evidence="14">
    <location>
        <begin position="396"/>
        <end position="619"/>
    </location>
</feature>
<evidence type="ECO:0000259" key="14">
    <source>
        <dbReference type="PROSITE" id="PS51722"/>
    </source>
</evidence>
<evidence type="ECO:0000313" key="16">
    <source>
        <dbReference type="Proteomes" id="UP000613401"/>
    </source>
</evidence>
<dbReference type="Pfam" id="PF03144">
    <property type="entry name" value="GTP_EFTU_D2"/>
    <property type="match status" value="1"/>
</dbReference>
<dbReference type="PROSITE" id="PS00301">
    <property type="entry name" value="G_TR_1"/>
    <property type="match status" value="1"/>
</dbReference>
<feature type="compositionally biased region" description="Polar residues" evidence="13">
    <location>
        <begin position="234"/>
        <end position="254"/>
    </location>
</feature>
<dbReference type="AlphaFoldDB" id="A0A8H4CUJ9"/>
<organism evidence="15 16">
    <name type="scientific">Colletotrichum gloeosporioides</name>
    <name type="common">Anthracnose fungus</name>
    <name type="synonym">Glomerella cingulata</name>
    <dbReference type="NCBI Taxonomy" id="474922"/>
    <lineage>
        <taxon>Eukaryota</taxon>
        <taxon>Fungi</taxon>
        <taxon>Dikarya</taxon>
        <taxon>Ascomycota</taxon>
        <taxon>Pezizomycotina</taxon>
        <taxon>Sordariomycetes</taxon>
        <taxon>Hypocreomycetidae</taxon>
        <taxon>Glomerellales</taxon>
        <taxon>Glomerellaceae</taxon>
        <taxon>Colletotrichum</taxon>
        <taxon>Colletotrichum gloeosporioides species complex</taxon>
    </lineage>
</organism>
<feature type="compositionally biased region" description="Polar residues" evidence="13">
    <location>
        <begin position="212"/>
        <end position="222"/>
    </location>
</feature>
<comment type="subunit">
    <text evidence="11">Component of the Dom34-Hbs1 complex, also named Pelota-HBS1L complex, composed of dom34 and hbs1.</text>
</comment>
<dbReference type="SUPFAM" id="SSF50447">
    <property type="entry name" value="Translation proteins"/>
    <property type="match status" value="1"/>
</dbReference>
<evidence type="ECO:0000256" key="12">
    <source>
        <dbReference type="ARBA" id="ARBA00074866"/>
    </source>
</evidence>
<accession>A0A8H4CUJ9</accession>
<feature type="compositionally biased region" description="Acidic residues" evidence="13">
    <location>
        <begin position="12"/>
        <end position="30"/>
    </location>
</feature>
<dbReference type="GO" id="GO:0006417">
    <property type="term" value="P:regulation of translation"/>
    <property type="evidence" value="ECO:0007669"/>
    <property type="project" value="UniProtKB-KW"/>
</dbReference>
<name>A0A8H4CUJ9_COLGL</name>
<dbReference type="InterPro" id="IPR009001">
    <property type="entry name" value="Transl_elong_EF1A/Init_IF2_C"/>
</dbReference>
<keyword evidence="9" id="KW-0342">GTP-binding</keyword>
<evidence type="ECO:0000256" key="8">
    <source>
        <dbReference type="ARBA" id="ARBA00022917"/>
    </source>
</evidence>
<dbReference type="GO" id="GO:0002184">
    <property type="term" value="P:cytoplasmic translational termination"/>
    <property type="evidence" value="ECO:0007669"/>
    <property type="project" value="UniProtKB-ARBA"/>
</dbReference>
<dbReference type="SUPFAM" id="SSF52540">
    <property type="entry name" value="P-loop containing nucleoside triphosphate hydrolases"/>
    <property type="match status" value="1"/>
</dbReference>
<evidence type="ECO:0000256" key="9">
    <source>
        <dbReference type="ARBA" id="ARBA00023134"/>
    </source>
</evidence>
<feature type="compositionally biased region" description="Basic and acidic residues" evidence="13">
    <location>
        <begin position="195"/>
        <end position="209"/>
    </location>
</feature>
<keyword evidence="5" id="KW-0251">Elongation factor</keyword>
<dbReference type="InterPro" id="IPR031157">
    <property type="entry name" value="G_TR_CS"/>
</dbReference>
<dbReference type="InterPro" id="IPR009000">
    <property type="entry name" value="Transl_B-barrel_sf"/>
</dbReference>
<dbReference type="Gene3D" id="2.40.30.10">
    <property type="entry name" value="Translation factors"/>
    <property type="match status" value="2"/>
</dbReference>